<gene>
    <name evidence="5" type="ORF">EDM22_02190</name>
</gene>
<feature type="domain" description="FAD-binding PCMH-type" evidence="4">
    <location>
        <begin position="50"/>
        <end position="221"/>
    </location>
</feature>
<dbReference type="InterPro" id="IPR016169">
    <property type="entry name" value="FAD-bd_PCMH_sub2"/>
</dbReference>
<dbReference type="Proteomes" id="UP000275048">
    <property type="component" value="Unassembled WGS sequence"/>
</dbReference>
<dbReference type="InterPro" id="IPR016166">
    <property type="entry name" value="FAD-bd_PCMH"/>
</dbReference>
<dbReference type="InterPro" id="IPR036318">
    <property type="entry name" value="FAD-bd_PCMH-like_sf"/>
</dbReference>
<dbReference type="PANTHER" id="PTHR11748">
    <property type="entry name" value="D-LACTATE DEHYDROGENASE"/>
    <property type="match status" value="1"/>
</dbReference>
<reference evidence="5 6" key="1">
    <citation type="submission" date="2018-10" db="EMBL/GenBank/DDBJ databases">
        <title>Isolation, diversity and antibacterial activity of antinobacteria from the wheat rhizosphere soil.</title>
        <authorList>
            <person name="Sun T."/>
        </authorList>
    </citation>
    <scope>NUCLEOTIDE SEQUENCE [LARGE SCALE GENOMIC DNA]</scope>
    <source>
        <strain evidence="5 6">SJ-23</strain>
    </source>
</reference>
<dbReference type="RefSeq" id="WP_122935420.1">
    <property type="nucleotide sequence ID" value="NZ_JBHSNT010000044.1"/>
</dbReference>
<keyword evidence="2" id="KW-0274">FAD</keyword>
<sequence>MTSTTPDLSGLVAELAELLGERGVSVDLATRERASVDGCRLSPVISAKLPLGLADAVAYPATAEQIAQVVAAAVRHGVPITPRGKGTGNYGQGIPMAGGLVLDLSRARTIVEVGDGFVTADAGAVMAMIENQAWSAGQQLLMYPSTAQSTLGGFLSGGSGGTGSIAHGVIAGGPFVIALDVVHATGDAELVHVEGAAAQPYLHNYGTAGIIARATVRLEPLQEWRAFYASFDDFAQALSILREVGDLEPTPRLVSADLATLADALPANTGIPKGRASLRAILDAGAVAAASALVESAGGVVEEVREGAQEIMRLSMISYNHPIEWLQKAYPGTYFHVEVGGDALVERIDEVHAVYPGGMLHIEAQKGRPIGMLAGEYESEEAVVAGFAALAELGVNTHNPHQWYVDVEIERTRALKAETDPLALLNPGKLPAPTPETAGSNPLMVSGASA</sequence>
<protein>
    <submittedName>
        <fullName evidence="5">FAD-binding oxidoreductase</fullName>
    </submittedName>
</protein>
<keyword evidence="6" id="KW-1185">Reference proteome</keyword>
<name>A0A3M8AMD0_9MICO</name>
<evidence type="ECO:0000256" key="3">
    <source>
        <dbReference type="SAM" id="MobiDB-lite"/>
    </source>
</evidence>
<dbReference type="Gene3D" id="3.30.465.10">
    <property type="match status" value="1"/>
</dbReference>
<dbReference type="SUPFAM" id="SSF56176">
    <property type="entry name" value="FAD-binding/transporter-associated domain-like"/>
    <property type="match status" value="1"/>
</dbReference>
<dbReference type="OrthoDB" id="9811261at2"/>
<accession>A0A3M8AMD0</accession>
<feature type="region of interest" description="Disordered" evidence="3">
    <location>
        <begin position="426"/>
        <end position="450"/>
    </location>
</feature>
<dbReference type="AlphaFoldDB" id="A0A3M8AMD0"/>
<evidence type="ECO:0000259" key="4">
    <source>
        <dbReference type="PROSITE" id="PS51387"/>
    </source>
</evidence>
<evidence type="ECO:0000313" key="5">
    <source>
        <dbReference type="EMBL" id="RNB51787.1"/>
    </source>
</evidence>
<dbReference type="EMBL" id="RHHB01000002">
    <property type="protein sequence ID" value="RNB51787.1"/>
    <property type="molecule type" value="Genomic_DNA"/>
</dbReference>
<dbReference type="GO" id="GO:0071949">
    <property type="term" value="F:FAD binding"/>
    <property type="evidence" value="ECO:0007669"/>
    <property type="project" value="InterPro"/>
</dbReference>
<dbReference type="PROSITE" id="PS51387">
    <property type="entry name" value="FAD_PCMH"/>
    <property type="match status" value="1"/>
</dbReference>
<proteinExistence type="predicted"/>
<evidence type="ECO:0000256" key="1">
    <source>
        <dbReference type="ARBA" id="ARBA00022630"/>
    </source>
</evidence>
<dbReference type="GO" id="GO:0008720">
    <property type="term" value="F:D-lactate dehydrogenase (NAD+) activity"/>
    <property type="evidence" value="ECO:0007669"/>
    <property type="project" value="TreeGrafter"/>
</dbReference>
<evidence type="ECO:0000256" key="2">
    <source>
        <dbReference type="ARBA" id="ARBA00022827"/>
    </source>
</evidence>
<organism evidence="5 6">
    <name type="scientific">Agromyces tardus</name>
    <dbReference type="NCBI Taxonomy" id="2583849"/>
    <lineage>
        <taxon>Bacteria</taxon>
        <taxon>Bacillati</taxon>
        <taxon>Actinomycetota</taxon>
        <taxon>Actinomycetes</taxon>
        <taxon>Micrococcales</taxon>
        <taxon>Microbacteriaceae</taxon>
        <taxon>Agromyces</taxon>
    </lineage>
</organism>
<dbReference type="GO" id="GO:1903457">
    <property type="term" value="P:lactate catabolic process"/>
    <property type="evidence" value="ECO:0007669"/>
    <property type="project" value="TreeGrafter"/>
</dbReference>
<dbReference type="InterPro" id="IPR006094">
    <property type="entry name" value="Oxid_FAD_bind_N"/>
</dbReference>
<comment type="caution">
    <text evidence="5">The sequence shown here is derived from an EMBL/GenBank/DDBJ whole genome shotgun (WGS) entry which is preliminary data.</text>
</comment>
<keyword evidence="1" id="KW-0285">Flavoprotein</keyword>
<dbReference type="PANTHER" id="PTHR11748:SF119">
    <property type="entry name" value="D-2-HYDROXYGLUTARATE DEHYDROGENASE"/>
    <property type="match status" value="1"/>
</dbReference>
<evidence type="ECO:0000313" key="6">
    <source>
        <dbReference type="Proteomes" id="UP000275048"/>
    </source>
</evidence>
<dbReference type="InterPro" id="IPR016164">
    <property type="entry name" value="FAD-linked_Oxase-like_C"/>
</dbReference>
<dbReference type="Pfam" id="PF01565">
    <property type="entry name" value="FAD_binding_4"/>
    <property type="match status" value="1"/>
</dbReference>
<dbReference type="GO" id="GO:0004458">
    <property type="term" value="F:D-lactate dehydrogenase (cytochrome) activity"/>
    <property type="evidence" value="ECO:0007669"/>
    <property type="project" value="TreeGrafter"/>
</dbReference>
<dbReference type="SUPFAM" id="SSF55103">
    <property type="entry name" value="FAD-linked oxidases, C-terminal domain"/>
    <property type="match status" value="1"/>
</dbReference>